<dbReference type="AlphaFoldDB" id="X1VRJ2"/>
<proteinExistence type="predicted"/>
<dbReference type="EMBL" id="BARW01037984">
    <property type="protein sequence ID" value="GAJ19586.1"/>
    <property type="molecule type" value="Genomic_DNA"/>
</dbReference>
<feature type="non-terminal residue" evidence="1">
    <location>
        <position position="150"/>
    </location>
</feature>
<comment type="caution">
    <text evidence="1">The sequence shown here is derived from an EMBL/GenBank/DDBJ whole genome shotgun (WGS) entry which is preliminary data.</text>
</comment>
<dbReference type="Gene3D" id="1.20.120.330">
    <property type="entry name" value="Nucleotidyltransferases domain 2"/>
    <property type="match status" value="1"/>
</dbReference>
<evidence type="ECO:0008006" key="2">
    <source>
        <dbReference type="Google" id="ProtNLM"/>
    </source>
</evidence>
<gene>
    <name evidence="1" type="ORF">S12H4_58468</name>
</gene>
<evidence type="ECO:0000313" key="1">
    <source>
        <dbReference type="EMBL" id="GAJ19586.1"/>
    </source>
</evidence>
<reference evidence="1" key="1">
    <citation type="journal article" date="2014" name="Front. Microbiol.">
        <title>High frequency of phylogenetically diverse reductive dehalogenase-homologous genes in deep subseafloor sedimentary metagenomes.</title>
        <authorList>
            <person name="Kawai M."/>
            <person name="Futagami T."/>
            <person name="Toyoda A."/>
            <person name="Takaki Y."/>
            <person name="Nishi S."/>
            <person name="Hori S."/>
            <person name="Arai W."/>
            <person name="Tsubouchi T."/>
            <person name="Morono Y."/>
            <person name="Uchiyama I."/>
            <person name="Ito T."/>
            <person name="Fujiyama A."/>
            <person name="Inagaki F."/>
            <person name="Takami H."/>
        </authorList>
    </citation>
    <scope>NUCLEOTIDE SEQUENCE</scope>
    <source>
        <strain evidence="1">Expedition CK06-06</strain>
    </source>
</reference>
<organism evidence="1">
    <name type="scientific">marine sediment metagenome</name>
    <dbReference type="NCBI Taxonomy" id="412755"/>
    <lineage>
        <taxon>unclassified sequences</taxon>
        <taxon>metagenomes</taxon>
        <taxon>ecological metagenomes</taxon>
    </lineage>
</organism>
<name>X1VRJ2_9ZZZZ</name>
<protein>
    <recommendedName>
        <fullName evidence="2">HEPN domain-containing protein</fullName>
    </recommendedName>
</protein>
<sequence length="150" mass="17866">MPKYLTQNEAFMKCRKEGNFIVMEEIDTEKIKSTLNIADADVEAANSIKKNLPKQSNQWNSIYKLYYDALHELAESFLRFEKTKIDNHQCLFAYLCEKHPELEFSWDFFEKVRTKRNGINYYGTPVNFDDWKEAELQFGLYIKKLKAEIK</sequence>
<accession>X1VRJ2</accession>